<feature type="domain" description="ZP-domain containing protein Ig-like" evidence="3">
    <location>
        <begin position="328"/>
        <end position="441"/>
    </location>
</feature>
<feature type="region of interest" description="Disordered" evidence="1">
    <location>
        <begin position="1484"/>
        <end position="1516"/>
    </location>
</feature>
<evidence type="ECO:0000313" key="5">
    <source>
        <dbReference type="RefSeq" id="XP_038851701.1"/>
    </source>
</evidence>
<feature type="domain" description="ZP-N" evidence="2">
    <location>
        <begin position="558"/>
        <end position="649"/>
    </location>
</feature>
<dbReference type="GO" id="GO:0006355">
    <property type="term" value="P:regulation of DNA-templated transcription"/>
    <property type="evidence" value="ECO:0007669"/>
    <property type="project" value="InterPro"/>
</dbReference>
<feature type="compositionally biased region" description="Polar residues" evidence="1">
    <location>
        <begin position="1558"/>
        <end position="1585"/>
    </location>
</feature>
<dbReference type="Pfam" id="PF23344">
    <property type="entry name" value="ZP-N"/>
    <property type="match status" value="2"/>
</dbReference>
<feature type="region of interest" description="Disordered" evidence="1">
    <location>
        <begin position="1641"/>
        <end position="1660"/>
    </location>
</feature>
<evidence type="ECO:0000256" key="1">
    <source>
        <dbReference type="SAM" id="MobiDB-lite"/>
    </source>
</evidence>
<name>A0A8U0UH95_SALNM</name>
<proteinExistence type="predicted"/>
<feature type="domain" description="ZP-N" evidence="2">
    <location>
        <begin position="1265"/>
        <end position="1357"/>
    </location>
</feature>
<dbReference type="PANTHER" id="PTHR47130:SF6">
    <property type="entry name" value="EGG ENVELOPE GLYCOPROTEIN-LIKE PRECURSOR"/>
    <property type="match status" value="1"/>
</dbReference>
<evidence type="ECO:0000313" key="4">
    <source>
        <dbReference type="Proteomes" id="UP000808372"/>
    </source>
</evidence>
<dbReference type="GO" id="GO:0005634">
    <property type="term" value="C:nucleus"/>
    <property type="evidence" value="ECO:0007669"/>
    <property type="project" value="InterPro"/>
</dbReference>
<dbReference type="Gene3D" id="2.60.40.3210">
    <property type="entry name" value="Zona pellucida, ZP-N domain"/>
    <property type="match status" value="2"/>
</dbReference>
<dbReference type="InterPro" id="IPR029163">
    <property type="entry name" value="SAP25"/>
</dbReference>
<dbReference type="InterPro" id="IPR058876">
    <property type="entry name" value="Ig-like_ZP"/>
</dbReference>
<feature type="region of interest" description="Disordered" evidence="1">
    <location>
        <begin position="1558"/>
        <end position="1587"/>
    </location>
</feature>
<dbReference type="Proteomes" id="UP000808372">
    <property type="component" value="Chromosome 6"/>
</dbReference>
<dbReference type="RefSeq" id="XP_038851701.1">
    <property type="nucleotide sequence ID" value="XM_038995773.1"/>
</dbReference>
<sequence length="1734" mass="193959">MGLKSDADGVHPITKQYGSECGYMFSILPLPGHAELRASYFSCHTDNQDDEVFTFSFNLIASGVGNTYTVNATCSLPLPWSPREVSCEENYMEVSMRSDVSCLSGTTTDAWTAALATAHSSATSTWQVMFQQEGQQLIPMSISEARELGYVFHLTQGRLVFRSPYTPRSVMGSVSMVNGSVVEVVHPILFSRQRWVVMMVDWIVACSTNEGMYDGVGLVWQTPTLLSPLVSGLSGLESSKISMGVDGQLLNEPITAERGYSLDISDTTVQISIPFNAAGGYRKSFVMDNMYHEFYVFRLYYEQTFLDDCGVETRLRLHRPMNTPLLIQHTSIINQTVLEDRVFTVYLGNLSYDVDLVAVKLNGHNFTILEANKSGLVITMVPQPNSTLHAYILRVPFDDAVVQKLYSTEGRLQFSLDINYTLVILPQEEPYYYLASVVAQFIDVFPPVFKGVCNEKSISFQMVHKPFDYLWEVGVGPYLLTTNLADKRGYIMQNDSKSLTLEVPLFTVGYTYKDINLKQFYGSFEIHSRLPKTLDVKSSLAKACLFQTTEVIVCSTKGVVTVVTDVTLAIPGAEPNRTFLLDSTCRPQETDDTRALFSFGLHTCGTRVQVDHQHVTYENEINVEHKSQSALVALMFSSLFRMIVRCVYPLSDLYKLFAYWQFEADSPGVGTILTRVPVKRAIETACRARYLLVTTQLSFAGNEPRFEAVDADGVHPITKQYGSECGYMFSILPLPGHAELRASYFSCHTDNQDDEVFTFSFNLITTAASGVGNTYTVNATCSLPLPWSPREVSCEENYMEVSMRSDVSCLSGTTTDAWTAALATAHSSATSTWQVMFQQEGQQLIPMSFSEARELGYVFHLTQGRLVFRSPYTPGSVMGSVSMVNGSVVEVVHPILFSRQRWVVMMVDWIVACSTNEGMYDGVGLVWQTPTLLSPLVSGLSGLESIKISMGVDGQLLDKPITAERGYSMDISDTTVQISIPFNAAGGYRKSFVMDNMYHEFYVFRLYYEQTFLDDCGVETRLRLHRPMNTPLLIQHTSIINQTVLEDRVFTVYLGNLSYDVDLVAVKLNGHNFTILEATKSGLVITMVPQPNSTLHAYILRVPFEDAVVQKLYSVEGLLQFSLDINYTLVILPQEEPYYYLASVVAQFNDVFPPVFKGVCNEESISFQMVHKPFDYLWEVGVGPYLLTTNLAAKRGYIMQNDSKSLTLEVPLFTVGYTYKDINLKQFRGTFEILSRVPKTLEVKSSLAKDCFFQTTEVIVCSTKGVVTVVTDVTLAIPGAEPNRTFLLDSTCRPQETDDTRALFSFGLHTCGTRVQVDHQHVTYENEINVEHKSQSVKAPFETRVTASVMIVRCVYPLSDLYKLFAYWQFEADSPGVGTILTRVPSPRQVVLPPFSNRTLHHPSFLPLYIAAMGSAQYPWRPHQQPVPVMTPSEFFYTDPTMRRGQRVPNIVTELQVFECFQLNTPRPIMSSCPAPPVRPDPFRSQAHPTRDLGGHTWRRDPPHLPITPRPRERGRSQAVIQLSLEEDQAITNLLKLHHQKPGHPEVTTAVISTQVACPEGTSPSDHTSTLSQPSVCQSIPTTKPSPAEEMGLFHREDQLFVLAILEPQHQNEPRLRSDVELEAANALLTMDEESVSLVDDEGPWNQTQTLDRPSNRSPENLHLQYFSPEECDGDTLPLEDDESCLSPEALPPMTSIWDAVALRNGTVTESEGTAVDALLILGDLTTPCCPHFN</sequence>
<feature type="compositionally biased region" description="Polar residues" evidence="1">
    <location>
        <begin position="1645"/>
        <end position="1659"/>
    </location>
</feature>
<evidence type="ECO:0000259" key="2">
    <source>
        <dbReference type="Pfam" id="PF23344"/>
    </source>
</evidence>
<keyword evidence="4" id="KW-1185">Reference proteome</keyword>
<dbReference type="Pfam" id="PF15476">
    <property type="entry name" value="SAP25"/>
    <property type="match status" value="1"/>
</dbReference>
<gene>
    <name evidence="5" type="primary">LOC120049521</name>
</gene>
<dbReference type="InterPro" id="IPR055356">
    <property type="entry name" value="ZP-N"/>
</dbReference>
<evidence type="ECO:0000259" key="3">
    <source>
        <dbReference type="Pfam" id="PF26562"/>
    </source>
</evidence>
<reference evidence="5" key="1">
    <citation type="submission" date="2025-08" db="UniProtKB">
        <authorList>
            <consortium name="RefSeq"/>
        </authorList>
    </citation>
    <scope>IDENTIFICATION</scope>
    <source>
        <tissue evidence="5">White muscle</tissue>
    </source>
</reference>
<feature type="domain" description="ZP-domain containing protein Ig-like" evidence="3">
    <location>
        <begin position="1035"/>
        <end position="1150"/>
    </location>
</feature>
<dbReference type="Pfam" id="PF26562">
    <property type="entry name" value="Ig-like"/>
    <property type="match status" value="2"/>
</dbReference>
<protein>
    <submittedName>
        <fullName evidence="5">Uncharacterized protein LOC120049521</fullName>
    </submittedName>
</protein>
<feature type="compositionally biased region" description="Basic and acidic residues" evidence="1">
    <location>
        <begin position="1489"/>
        <end position="1503"/>
    </location>
</feature>
<accession>A0A8U0UH95</accession>
<dbReference type="PANTHER" id="PTHR47130">
    <property type="entry name" value="SI:DKEY-19B23.11-RELATED"/>
    <property type="match status" value="1"/>
</dbReference>
<dbReference type="KEGG" id="snh:120049521"/>
<dbReference type="GeneID" id="120049521"/>
<dbReference type="GO" id="GO:0005737">
    <property type="term" value="C:cytoplasm"/>
    <property type="evidence" value="ECO:0007669"/>
    <property type="project" value="InterPro"/>
</dbReference>
<organism evidence="4 5">
    <name type="scientific">Salvelinus namaycush</name>
    <name type="common">Lake trout</name>
    <name type="synonym">Salmo namaycush</name>
    <dbReference type="NCBI Taxonomy" id="8040"/>
    <lineage>
        <taxon>Eukaryota</taxon>
        <taxon>Metazoa</taxon>
        <taxon>Chordata</taxon>
        <taxon>Craniata</taxon>
        <taxon>Vertebrata</taxon>
        <taxon>Euteleostomi</taxon>
        <taxon>Actinopterygii</taxon>
        <taxon>Neopterygii</taxon>
        <taxon>Teleostei</taxon>
        <taxon>Protacanthopterygii</taxon>
        <taxon>Salmoniformes</taxon>
        <taxon>Salmonidae</taxon>
        <taxon>Salmoninae</taxon>
        <taxon>Salvelinus</taxon>
    </lineage>
</organism>